<organism evidence="2">
    <name type="scientific">Cyprideis torosa</name>
    <dbReference type="NCBI Taxonomy" id="163714"/>
    <lineage>
        <taxon>Eukaryota</taxon>
        <taxon>Metazoa</taxon>
        <taxon>Ecdysozoa</taxon>
        <taxon>Arthropoda</taxon>
        <taxon>Crustacea</taxon>
        <taxon>Oligostraca</taxon>
        <taxon>Ostracoda</taxon>
        <taxon>Podocopa</taxon>
        <taxon>Podocopida</taxon>
        <taxon>Cytherocopina</taxon>
        <taxon>Cytheroidea</taxon>
        <taxon>Cytherideidae</taxon>
        <taxon>Cyprideis</taxon>
    </lineage>
</organism>
<sequence length="249" mass="26513">MVRSSVSSYSLLSPSSWLSTSLGSPGEVSLKSSSSPEAVELLKVTSRSPSNLSSGPPISKFSTAPTPLPKPSRRPGAAIIRRRRSRSLPRNYRTCLLNKQIFQNNPDSPMPDSPNIPLPDPPDISLPDPPDTPLPDPPSIPLSDPPSIPLPDPPRRSISLASLGSHVISSPILKAKSLSNLSPLPPIHQNLPPIHQNLASLKRNLSVSASGDLVWFDPGVGYVIPGEVMAFHKQPGQQSVTVQAIISGK</sequence>
<evidence type="ECO:0000313" key="2">
    <source>
        <dbReference type="EMBL" id="CAD7231955.1"/>
    </source>
</evidence>
<accession>A0A7R8WHU1</accession>
<dbReference type="EMBL" id="OB664056">
    <property type="protein sequence ID" value="CAD7231955.1"/>
    <property type="molecule type" value="Genomic_DNA"/>
</dbReference>
<name>A0A7R8WHU1_9CRUS</name>
<evidence type="ECO:0000256" key="1">
    <source>
        <dbReference type="SAM" id="MobiDB-lite"/>
    </source>
</evidence>
<feature type="compositionally biased region" description="Polar residues" evidence="1">
    <location>
        <begin position="45"/>
        <end position="65"/>
    </location>
</feature>
<gene>
    <name evidence="2" type="ORF">CTOB1V02_LOCUS9798</name>
</gene>
<feature type="compositionally biased region" description="Pro residues" evidence="1">
    <location>
        <begin position="108"/>
        <end position="152"/>
    </location>
</feature>
<feature type="region of interest" description="Disordered" evidence="1">
    <location>
        <begin position="102"/>
        <end position="156"/>
    </location>
</feature>
<dbReference type="OrthoDB" id="6341063at2759"/>
<dbReference type="AlphaFoldDB" id="A0A7R8WHU1"/>
<feature type="region of interest" description="Disordered" evidence="1">
    <location>
        <begin position="1"/>
        <end position="85"/>
    </location>
</feature>
<feature type="non-terminal residue" evidence="2">
    <location>
        <position position="1"/>
    </location>
</feature>
<feature type="compositionally biased region" description="Low complexity" evidence="1">
    <location>
        <begin position="1"/>
        <end position="24"/>
    </location>
</feature>
<proteinExistence type="predicted"/>
<protein>
    <submittedName>
        <fullName evidence="2">Uncharacterized protein</fullName>
    </submittedName>
</protein>
<reference evidence="2" key="1">
    <citation type="submission" date="2020-11" db="EMBL/GenBank/DDBJ databases">
        <authorList>
            <person name="Tran Van P."/>
        </authorList>
    </citation>
    <scope>NUCLEOTIDE SEQUENCE</scope>
</reference>